<evidence type="ECO:0000313" key="2">
    <source>
        <dbReference type="Proteomes" id="UP001597024"/>
    </source>
</evidence>
<dbReference type="Pfam" id="PF19463">
    <property type="entry name" value="DUF6000"/>
    <property type="match status" value="1"/>
</dbReference>
<gene>
    <name evidence="1" type="ORF">ACFQ08_00665</name>
</gene>
<dbReference type="Proteomes" id="UP001597024">
    <property type="component" value="Unassembled WGS sequence"/>
</dbReference>
<organism evidence="1 2">
    <name type="scientific">Streptosporangium algeriense</name>
    <dbReference type="NCBI Taxonomy" id="1682748"/>
    <lineage>
        <taxon>Bacteria</taxon>
        <taxon>Bacillati</taxon>
        <taxon>Actinomycetota</taxon>
        <taxon>Actinomycetes</taxon>
        <taxon>Streptosporangiales</taxon>
        <taxon>Streptosporangiaceae</taxon>
        <taxon>Streptosporangium</taxon>
    </lineage>
</organism>
<reference evidence="2" key="1">
    <citation type="journal article" date="2019" name="Int. J. Syst. Evol. Microbiol.">
        <title>The Global Catalogue of Microorganisms (GCM) 10K type strain sequencing project: providing services to taxonomists for standard genome sequencing and annotation.</title>
        <authorList>
            <consortium name="The Broad Institute Genomics Platform"/>
            <consortium name="The Broad Institute Genome Sequencing Center for Infectious Disease"/>
            <person name="Wu L."/>
            <person name="Ma J."/>
        </authorList>
    </citation>
    <scope>NUCLEOTIDE SEQUENCE [LARGE SCALE GENOMIC DNA]</scope>
    <source>
        <strain evidence="2">CCUG 62974</strain>
    </source>
</reference>
<dbReference type="EMBL" id="JBHTHX010000005">
    <property type="protein sequence ID" value="MFD0883080.1"/>
    <property type="molecule type" value="Genomic_DNA"/>
</dbReference>
<protein>
    <submittedName>
        <fullName evidence="1">DUF6000 family protein</fullName>
    </submittedName>
</protein>
<sequence>MNDPIDDLTAEVIERYVVAAPEHGTARYLDLLHGNFVNLTDQERTRFLRSLGQDAQQVTDADLERMLHRGEFSGWRERLAAAWLIGLDRRTRFRDVLAGLLLESELVYAGQGYSFAIARFGQPEDADILTAYLERYLPQRNRHYDQDWVLGGLLHLDGVLGTDHAAGFLAPGGLWSGSSFSHQNPADCHFRIAGLLRFADQAMEVGEQLP</sequence>
<proteinExistence type="predicted"/>
<evidence type="ECO:0000313" key="1">
    <source>
        <dbReference type="EMBL" id="MFD0883080.1"/>
    </source>
</evidence>
<accession>A0ABW3DGS6</accession>
<name>A0ABW3DGS6_9ACTN</name>
<keyword evidence="2" id="KW-1185">Reference proteome</keyword>
<comment type="caution">
    <text evidence="1">The sequence shown here is derived from an EMBL/GenBank/DDBJ whole genome shotgun (WGS) entry which is preliminary data.</text>
</comment>
<dbReference type="InterPro" id="IPR046042">
    <property type="entry name" value="DUF6000"/>
</dbReference>